<dbReference type="SUPFAM" id="SSF55811">
    <property type="entry name" value="Nudix"/>
    <property type="match status" value="1"/>
</dbReference>
<accession>A0A2H0YRS4</accession>
<sequence length="150" mass="17313">MNKTARDFYQISLKLILKNSKGEVLLMKAQNKDTYAGFYDLPGGRINVDEFEVPLPDILRREVREEIGNIQYDLNPHPVAVARHLIPASISVHKRDVHVLYLLYEGLYKTGEVTVSREHTGFMWVDPCSVELERYLKSGNLEGMRMYLSQ</sequence>
<dbReference type="EMBL" id="PEXV01000148">
    <property type="protein sequence ID" value="PIS41150.1"/>
    <property type="molecule type" value="Genomic_DNA"/>
</dbReference>
<dbReference type="InterPro" id="IPR000086">
    <property type="entry name" value="NUDIX_hydrolase_dom"/>
</dbReference>
<evidence type="ECO:0000259" key="1">
    <source>
        <dbReference type="PROSITE" id="PS51462"/>
    </source>
</evidence>
<evidence type="ECO:0000313" key="3">
    <source>
        <dbReference type="Proteomes" id="UP000228711"/>
    </source>
</evidence>
<proteinExistence type="predicted"/>
<dbReference type="Proteomes" id="UP000228711">
    <property type="component" value="Unassembled WGS sequence"/>
</dbReference>
<reference evidence="3" key="1">
    <citation type="submission" date="2017-09" db="EMBL/GenBank/DDBJ databases">
        <title>Depth-based differentiation of microbial function through sediment-hosted aquifers and enrichment of novel symbionts in the deep terrestrial subsurface.</title>
        <authorList>
            <person name="Probst A.J."/>
            <person name="Ladd B."/>
            <person name="Jarett J.K."/>
            <person name="Geller-Mcgrath D.E."/>
            <person name="Sieber C.M.K."/>
            <person name="Emerson J.B."/>
            <person name="Anantharaman K."/>
            <person name="Thomas B.C."/>
            <person name="Malmstrom R."/>
            <person name="Stieglmeier M."/>
            <person name="Klingl A."/>
            <person name="Woyke T."/>
            <person name="Ryan C.M."/>
            <person name="Banfield J.F."/>
        </authorList>
    </citation>
    <scope>NUCLEOTIDE SEQUENCE [LARGE SCALE GENOMIC DNA]</scope>
</reference>
<organism evidence="2 3">
    <name type="scientific">Candidatus Kerfeldbacteria bacterium CG08_land_8_20_14_0_20_42_7</name>
    <dbReference type="NCBI Taxonomy" id="2014245"/>
    <lineage>
        <taxon>Bacteria</taxon>
        <taxon>Candidatus Kerfeldiibacteriota</taxon>
    </lineage>
</organism>
<evidence type="ECO:0000313" key="2">
    <source>
        <dbReference type="EMBL" id="PIS41150.1"/>
    </source>
</evidence>
<dbReference type="Gene3D" id="3.90.79.10">
    <property type="entry name" value="Nucleoside Triphosphate Pyrophosphohydrolase"/>
    <property type="match status" value="1"/>
</dbReference>
<dbReference type="Pfam" id="PF00293">
    <property type="entry name" value="NUDIX"/>
    <property type="match status" value="1"/>
</dbReference>
<feature type="domain" description="Nudix hydrolase" evidence="1">
    <location>
        <begin position="8"/>
        <end position="148"/>
    </location>
</feature>
<protein>
    <recommendedName>
        <fullName evidence="1">Nudix hydrolase domain-containing protein</fullName>
    </recommendedName>
</protein>
<dbReference type="InterPro" id="IPR015797">
    <property type="entry name" value="NUDIX_hydrolase-like_dom_sf"/>
</dbReference>
<comment type="caution">
    <text evidence="2">The sequence shown here is derived from an EMBL/GenBank/DDBJ whole genome shotgun (WGS) entry which is preliminary data.</text>
</comment>
<name>A0A2H0YRS4_9BACT</name>
<dbReference type="PROSITE" id="PS51462">
    <property type="entry name" value="NUDIX"/>
    <property type="match status" value="1"/>
</dbReference>
<dbReference type="AlphaFoldDB" id="A0A2H0YRS4"/>
<gene>
    <name evidence="2" type="ORF">COT25_04670</name>
</gene>